<sequence>MFTVRKYPEFQTLTASIHPALTRVSFGDGQLTASIHPALTRVSFGDGQLENSAASTHERCSERGISTNFL</sequence>
<gene>
    <name evidence="1" type="ORF">RRG08_005011</name>
</gene>
<organism evidence="1 2">
    <name type="scientific">Elysia crispata</name>
    <name type="common">lettuce slug</name>
    <dbReference type="NCBI Taxonomy" id="231223"/>
    <lineage>
        <taxon>Eukaryota</taxon>
        <taxon>Metazoa</taxon>
        <taxon>Spiralia</taxon>
        <taxon>Lophotrochozoa</taxon>
        <taxon>Mollusca</taxon>
        <taxon>Gastropoda</taxon>
        <taxon>Heterobranchia</taxon>
        <taxon>Euthyneura</taxon>
        <taxon>Panpulmonata</taxon>
        <taxon>Sacoglossa</taxon>
        <taxon>Placobranchoidea</taxon>
        <taxon>Plakobranchidae</taxon>
        <taxon>Elysia</taxon>
    </lineage>
</organism>
<proteinExistence type="predicted"/>
<evidence type="ECO:0000313" key="1">
    <source>
        <dbReference type="EMBL" id="KAK3798600.1"/>
    </source>
</evidence>
<protein>
    <submittedName>
        <fullName evidence="1">Uncharacterized protein</fullName>
    </submittedName>
</protein>
<keyword evidence="2" id="KW-1185">Reference proteome</keyword>
<dbReference type="Proteomes" id="UP001283361">
    <property type="component" value="Unassembled WGS sequence"/>
</dbReference>
<evidence type="ECO:0000313" key="2">
    <source>
        <dbReference type="Proteomes" id="UP001283361"/>
    </source>
</evidence>
<name>A0AAE1E9N2_9GAST</name>
<dbReference type="AlphaFoldDB" id="A0AAE1E9N2"/>
<accession>A0AAE1E9N2</accession>
<dbReference type="EMBL" id="JAWDGP010000657">
    <property type="protein sequence ID" value="KAK3798600.1"/>
    <property type="molecule type" value="Genomic_DNA"/>
</dbReference>
<reference evidence="1" key="1">
    <citation type="journal article" date="2023" name="G3 (Bethesda)">
        <title>A reference genome for the long-term kleptoplast-retaining sea slug Elysia crispata morphotype clarki.</title>
        <authorList>
            <person name="Eastman K.E."/>
            <person name="Pendleton A.L."/>
            <person name="Shaikh M.A."/>
            <person name="Suttiyut T."/>
            <person name="Ogas R."/>
            <person name="Tomko P."/>
            <person name="Gavelis G."/>
            <person name="Widhalm J.R."/>
            <person name="Wisecaver J.H."/>
        </authorList>
    </citation>
    <scope>NUCLEOTIDE SEQUENCE</scope>
    <source>
        <strain evidence="1">ECLA1</strain>
    </source>
</reference>
<comment type="caution">
    <text evidence="1">The sequence shown here is derived from an EMBL/GenBank/DDBJ whole genome shotgun (WGS) entry which is preliminary data.</text>
</comment>